<dbReference type="Proteomes" id="UP000215453">
    <property type="component" value="Chromosome 7"/>
</dbReference>
<dbReference type="EMBL" id="LT882682">
    <property type="protein sequence ID" value="SMY26586.1"/>
    <property type="molecule type" value="Genomic_DNA"/>
</dbReference>
<gene>
    <name evidence="1" type="ORF">ZT1A5_G8029</name>
</gene>
<sequence length="108" mass="11780">MVTSNSSNHPTTMPPTNCTLLEVAPELRLRIYEYTFGPGPLKPGLGLLRTCSFINNEAKPIFGHCARLRVKTVTAEVKRCLGVVDSIIDGTYDPEKPYVAGGEEDGEN</sequence>
<name>A0A1Y6LQ97_ZYMTR</name>
<accession>A0A1Y6LQ97</accession>
<evidence type="ECO:0000313" key="2">
    <source>
        <dbReference type="Proteomes" id="UP000215453"/>
    </source>
</evidence>
<dbReference type="AlphaFoldDB" id="A0A1Y6LQ97"/>
<evidence type="ECO:0000313" key="1">
    <source>
        <dbReference type="EMBL" id="SMY26586.1"/>
    </source>
</evidence>
<reference evidence="1 2" key="1">
    <citation type="submission" date="2016-10" db="EMBL/GenBank/DDBJ databases">
        <authorList>
            <person name="Varghese N."/>
        </authorList>
    </citation>
    <scope>NUCLEOTIDE SEQUENCE [LARGE SCALE GENOMIC DNA]</scope>
</reference>
<protein>
    <submittedName>
        <fullName evidence="1">Uncharacterized protein</fullName>
    </submittedName>
</protein>
<organism evidence="1 2">
    <name type="scientific">Zymoseptoria tritici ST99CH_1A5</name>
    <dbReference type="NCBI Taxonomy" id="1276529"/>
    <lineage>
        <taxon>Eukaryota</taxon>
        <taxon>Fungi</taxon>
        <taxon>Dikarya</taxon>
        <taxon>Ascomycota</taxon>
        <taxon>Pezizomycotina</taxon>
        <taxon>Dothideomycetes</taxon>
        <taxon>Dothideomycetidae</taxon>
        <taxon>Mycosphaerellales</taxon>
        <taxon>Mycosphaerellaceae</taxon>
        <taxon>Zymoseptoria</taxon>
    </lineage>
</organism>
<proteinExistence type="predicted"/>